<keyword evidence="2" id="KW-1133">Transmembrane helix</keyword>
<feature type="compositionally biased region" description="Polar residues" evidence="1">
    <location>
        <begin position="20"/>
        <end position="29"/>
    </location>
</feature>
<keyword evidence="4" id="KW-1185">Reference proteome</keyword>
<evidence type="ECO:0000313" key="4">
    <source>
        <dbReference type="Proteomes" id="UP000267096"/>
    </source>
</evidence>
<keyword evidence="2" id="KW-0812">Transmembrane</keyword>
<dbReference type="WBParaSite" id="ASIM_0001209201-mRNA-1">
    <property type="protein sequence ID" value="ASIM_0001209201-mRNA-1"/>
    <property type="gene ID" value="ASIM_0001209201"/>
</dbReference>
<dbReference type="AlphaFoldDB" id="A0A0M3JV52"/>
<reference evidence="3 4" key="2">
    <citation type="submission" date="2018-11" db="EMBL/GenBank/DDBJ databases">
        <authorList>
            <consortium name="Pathogen Informatics"/>
        </authorList>
    </citation>
    <scope>NUCLEOTIDE SEQUENCE [LARGE SCALE GENOMIC DNA]</scope>
</reference>
<evidence type="ECO:0000256" key="1">
    <source>
        <dbReference type="SAM" id="MobiDB-lite"/>
    </source>
</evidence>
<evidence type="ECO:0000313" key="5">
    <source>
        <dbReference type="WBParaSite" id="ASIM_0001209201-mRNA-1"/>
    </source>
</evidence>
<sequence>MDINSQRMVRPSQAIRPSPSAASRQTFARPSSAPKPSVAFIASQNRRNTHLHIAAKDRKISKAYQTTKKGILHLTTPKRHYSTTRKDSLRQYKISVIDQAYIARQKDTPSSVTTVFTVAGLFVVSITVLISGTIILCQHQGYAFDIFGYGFVIFGLTTLCLCAFLQRKNLMKLINEWTKDVYSNYMNK</sequence>
<evidence type="ECO:0000313" key="3">
    <source>
        <dbReference type="EMBL" id="VDK45344.1"/>
    </source>
</evidence>
<organism evidence="5">
    <name type="scientific">Anisakis simplex</name>
    <name type="common">Herring worm</name>
    <dbReference type="NCBI Taxonomy" id="6269"/>
    <lineage>
        <taxon>Eukaryota</taxon>
        <taxon>Metazoa</taxon>
        <taxon>Ecdysozoa</taxon>
        <taxon>Nematoda</taxon>
        <taxon>Chromadorea</taxon>
        <taxon>Rhabditida</taxon>
        <taxon>Spirurina</taxon>
        <taxon>Ascaridomorpha</taxon>
        <taxon>Ascaridoidea</taxon>
        <taxon>Anisakidae</taxon>
        <taxon>Anisakis</taxon>
        <taxon>Anisakis simplex complex</taxon>
    </lineage>
</organism>
<protein>
    <submittedName>
        <fullName evidence="5">Inner membrane protein</fullName>
    </submittedName>
</protein>
<dbReference type="OrthoDB" id="5919085at2759"/>
<feature type="transmembrane region" description="Helical" evidence="2">
    <location>
        <begin position="114"/>
        <end position="136"/>
    </location>
</feature>
<evidence type="ECO:0000256" key="2">
    <source>
        <dbReference type="SAM" id="Phobius"/>
    </source>
</evidence>
<keyword evidence="2" id="KW-0472">Membrane</keyword>
<dbReference type="EMBL" id="UYRR01031082">
    <property type="protein sequence ID" value="VDK45344.1"/>
    <property type="molecule type" value="Genomic_DNA"/>
</dbReference>
<gene>
    <name evidence="3" type="ORF">ASIM_LOCUS11558</name>
</gene>
<proteinExistence type="predicted"/>
<dbReference type="Proteomes" id="UP000267096">
    <property type="component" value="Unassembled WGS sequence"/>
</dbReference>
<feature type="transmembrane region" description="Helical" evidence="2">
    <location>
        <begin position="142"/>
        <end position="165"/>
    </location>
</feature>
<feature type="region of interest" description="Disordered" evidence="1">
    <location>
        <begin position="1"/>
        <end position="36"/>
    </location>
</feature>
<accession>A0A0M3JV52</accession>
<reference evidence="5" key="1">
    <citation type="submission" date="2017-02" db="UniProtKB">
        <authorList>
            <consortium name="WormBaseParasite"/>
        </authorList>
    </citation>
    <scope>IDENTIFICATION</scope>
</reference>
<name>A0A0M3JV52_ANISI</name>